<dbReference type="PANTHER" id="PTHR38640">
    <property type="entry name" value="GEO09659P1"/>
    <property type="match status" value="1"/>
</dbReference>
<evidence type="ECO:0000313" key="1">
    <source>
        <dbReference type="Proteomes" id="UP000515146"/>
    </source>
</evidence>
<keyword evidence="1" id="KW-1185">Reference proteome</keyword>
<protein>
    <submittedName>
        <fullName evidence="2">Uncharacterized protein LOC113790776</fullName>
    </submittedName>
</protein>
<dbReference type="OrthoDB" id="5915502at2759"/>
<dbReference type="RefSeq" id="XP_027196279.1">
    <property type="nucleotide sequence ID" value="XM_027340478.1"/>
</dbReference>
<dbReference type="AlphaFoldDB" id="A0A6P6XWJ4"/>
<dbReference type="InParanoid" id="A0A6P6XWJ4"/>
<dbReference type="GeneID" id="113790776"/>
<gene>
    <name evidence="2" type="primary">LOC113790776</name>
</gene>
<dbReference type="Proteomes" id="UP000515146">
    <property type="component" value="Unplaced"/>
</dbReference>
<name>A0A6P6XWJ4_DERPT</name>
<sequence length="148" mass="16958">MDFNIDSYLSSFRWENFKSIYQDKKNHLPLIGKICYCSYNLHMSLDGGLPSIMPMIGSRSLNLILLTSHIGIGYHINQQKCIQQQCDDHIILSSYASILFNLGSFLFTAIMKNFLPQSQLIRGIFSLFISLMNIHLGGKFLKKSIDHH</sequence>
<dbReference type="PANTHER" id="PTHR38640:SF1">
    <property type="entry name" value="GEO09659P1"/>
    <property type="match status" value="1"/>
</dbReference>
<proteinExistence type="predicted"/>
<evidence type="ECO:0000313" key="2">
    <source>
        <dbReference type="RefSeq" id="XP_027196279.1"/>
    </source>
</evidence>
<reference evidence="2" key="1">
    <citation type="submission" date="2025-08" db="UniProtKB">
        <authorList>
            <consortium name="RefSeq"/>
        </authorList>
    </citation>
    <scope>IDENTIFICATION</scope>
    <source>
        <strain evidence="2">Airmid</strain>
    </source>
</reference>
<accession>A0A6P6XWJ4</accession>
<organism evidence="1 2">
    <name type="scientific">Dermatophagoides pteronyssinus</name>
    <name type="common">European house dust mite</name>
    <dbReference type="NCBI Taxonomy" id="6956"/>
    <lineage>
        <taxon>Eukaryota</taxon>
        <taxon>Metazoa</taxon>
        <taxon>Ecdysozoa</taxon>
        <taxon>Arthropoda</taxon>
        <taxon>Chelicerata</taxon>
        <taxon>Arachnida</taxon>
        <taxon>Acari</taxon>
        <taxon>Acariformes</taxon>
        <taxon>Sarcoptiformes</taxon>
        <taxon>Astigmata</taxon>
        <taxon>Psoroptidia</taxon>
        <taxon>Analgoidea</taxon>
        <taxon>Pyroglyphidae</taxon>
        <taxon>Dermatophagoidinae</taxon>
        <taxon>Dermatophagoides</taxon>
    </lineage>
</organism>
<dbReference type="KEGG" id="dpte:113790776"/>